<keyword evidence="2 5" id="KW-0812">Transmembrane</keyword>
<evidence type="ECO:0000313" key="7">
    <source>
        <dbReference type="EMBL" id="BCJ98024.1"/>
    </source>
</evidence>
<gene>
    <name evidence="7" type="primary">vanZ</name>
    <name evidence="7" type="ORF">bsdcttw_10650</name>
</gene>
<dbReference type="AlphaFoldDB" id="A0A7I8DL30"/>
<keyword evidence="3 5" id="KW-1133">Transmembrane helix</keyword>
<feature type="transmembrane region" description="Helical" evidence="5">
    <location>
        <begin position="121"/>
        <end position="139"/>
    </location>
</feature>
<keyword evidence="8" id="KW-1185">Reference proteome</keyword>
<dbReference type="PANTHER" id="PTHR36834">
    <property type="entry name" value="MEMBRANE PROTEIN-RELATED"/>
    <property type="match status" value="1"/>
</dbReference>
<proteinExistence type="predicted"/>
<dbReference type="Proteomes" id="UP000515703">
    <property type="component" value="Chromosome"/>
</dbReference>
<evidence type="ECO:0000259" key="6">
    <source>
        <dbReference type="Pfam" id="PF04892"/>
    </source>
</evidence>
<dbReference type="InterPro" id="IPR053150">
    <property type="entry name" value="Teicoplanin_resist-assoc"/>
</dbReference>
<feature type="domain" description="VanZ-like" evidence="6">
    <location>
        <begin position="19"/>
        <end position="138"/>
    </location>
</feature>
<dbReference type="PANTHER" id="PTHR36834:SF2">
    <property type="entry name" value="MEMBRANE PROTEIN"/>
    <property type="match status" value="1"/>
</dbReference>
<accession>A0A7I8DL30</accession>
<protein>
    <submittedName>
        <fullName evidence="7">VanZ family protein</fullName>
    </submittedName>
</protein>
<dbReference type="SUPFAM" id="SSF144091">
    <property type="entry name" value="Rhomboid-like"/>
    <property type="match status" value="1"/>
</dbReference>
<evidence type="ECO:0000313" key="8">
    <source>
        <dbReference type="Proteomes" id="UP000515703"/>
    </source>
</evidence>
<feature type="transmembrane region" description="Helical" evidence="5">
    <location>
        <begin position="151"/>
        <end position="172"/>
    </location>
</feature>
<name>A0A7I8DL30_9FIRM</name>
<feature type="transmembrane region" description="Helical" evidence="5">
    <location>
        <begin position="14"/>
        <end position="34"/>
    </location>
</feature>
<feature type="transmembrane region" description="Helical" evidence="5">
    <location>
        <begin position="97"/>
        <end position="115"/>
    </location>
</feature>
<feature type="transmembrane region" description="Helical" evidence="5">
    <location>
        <begin position="67"/>
        <end position="85"/>
    </location>
</feature>
<comment type="subcellular location">
    <subcellularLocation>
        <location evidence="1">Membrane</location>
        <topology evidence="1">Multi-pass membrane protein</topology>
    </subcellularLocation>
</comment>
<reference evidence="7 8" key="2">
    <citation type="submission" date="2020-08" db="EMBL/GenBank/DDBJ databases">
        <authorList>
            <person name="Ueki A."/>
            <person name="Tonouchi A."/>
        </authorList>
    </citation>
    <scope>NUCLEOTIDE SEQUENCE [LARGE SCALE GENOMIC DNA]</scope>
    <source>
        <strain evidence="7 8">CTTW</strain>
    </source>
</reference>
<dbReference type="EMBL" id="AP023368">
    <property type="protein sequence ID" value="BCJ98024.1"/>
    <property type="molecule type" value="Genomic_DNA"/>
</dbReference>
<keyword evidence="4 5" id="KW-0472">Membrane</keyword>
<dbReference type="KEGG" id="acht:bsdcttw_10650"/>
<evidence type="ECO:0000256" key="1">
    <source>
        <dbReference type="ARBA" id="ARBA00004141"/>
    </source>
</evidence>
<evidence type="ECO:0000256" key="4">
    <source>
        <dbReference type="ARBA" id="ARBA00023136"/>
    </source>
</evidence>
<dbReference type="InterPro" id="IPR035952">
    <property type="entry name" value="Rhomboid-like_sf"/>
</dbReference>
<sequence>MEEMKHEINKTDKLTNILFIIYLIAVFEIILFKLELPFSNIGNLRSINLIPFNESLILNGKIDFSEIIMNMVIFMPLGIYVEIIFSKWSTTKKFSIFFIISLVCEILQYIFALGASDITDIINNTLGGIIGFLIFKVIVRIFNNRDKAHKFVNVFAAIGTALMILLLAIILITN</sequence>
<dbReference type="GO" id="GO:0016020">
    <property type="term" value="C:membrane"/>
    <property type="evidence" value="ECO:0007669"/>
    <property type="project" value="UniProtKB-SubCell"/>
</dbReference>
<dbReference type="Pfam" id="PF04892">
    <property type="entry name" value="VanZ"/>
    <property type="match status" value="1"/>
</dbReference>
<reference evidence="7 8" key="1">
    <citation type="submission" date="2020-08" db="EMBL/GenBank/DDBJ databases">
        <title>Draft genome sequencing of an Anaerocolumna strain isolated from anoxic soil subjected to BSD treatment.</title>
        <authorList>
            <person name="Uek A."/>
            <person name="Tonouchi A."/>
        </authorList>
    </citation>
    <scope>NUCLEOTIDE SEQUENCE [LARGE SCALE GENOMIC DNA]</scope>
    <source>
        <strain evidence="7 8">CTTW</strain>
    </source>
</reference>
<evidence type="ECO:0000256" key="5">
    <source>
        <dbReference type="SAM" id="Phobius"/>
    </source>
</evidence>
<evidence type="ECO:0000256" key="3">
    <source>
        <dbReference type="ARBA" id="ARBA00022989"/>
    </source>
</evidence>
<organism evidence="7 8">
    <name type="scientific">Anaerocolumna chitinilytica</name>
    <dbReference type="NCBI Taxonomy" id="1727145"/>
    <lineage>
        <taxon>Bacteria</taxon>
        <taxon>Bacillati</taxon>
        <taxon>Bacillota</taxon>
        <taxon>Clostridia</taxon>
        <taxon>Lachnospirales</taxon>
        <taxon>Lachnospiraceae</taxon>
        <taxon>Anaerocolumna</taxon>
    </lineage>
</organism>
<evidence type="ECO:0000256" key="2">
    <source>
        <dbReference type="ARBA" id="ARBA00022692"/>
    </source>
</evidence>
<dbReference type="InterPro" id="IPR006976">
    <property type="entry name" value="VanZ-like"/>
</dbReference>